<dbReference type="EnsemblMetazoa" id="Aqu2.1.01470_001">
    <property type="protein sequence ID" value="Aqu2.1.01470_001"/>
    <property type="gene ID" value="Aqu2.1.01470"/>
</dbReference>
<dbReference type="InParanoid" id="A0A1X7SHC4"/>
<sequence length="237" mass="27490">MSALAKIESIGQKLVQMDEKSIDESALISPVPDRLDLLNNSLTDKQLLCIEYVCEFGLGIIKRQVTTAKDERGKLKFDALYTVLSQKYVDDAPSLLRLILSRLRYSTRDEHIKTRILRRLPIMTKSDKEAIYKKYPNFDLWLTLTVAMTSMRDSDYRVLKDHLRLNVLTGYAETGITSPCHLLELMENQLAPHGFDSNSLNNVLKWFRDCGLKYPKEIVNYQKRHNKQVPTHWEICK</sequence>
<dbReference type="AlphaFoldDB" id="A0A1X7SHC4"/>
<reference evidence="1" key="1">
    <citation type="submission" date="2017-05" db="UniProtKB">
        <authorList>
            <consortium name="EnsemblMetazoa"/>
        </authorList>
    </citation>
    <scope>IDENTIFICATION</scope>
</reference>
<evidence type="ECO:0000313" key="1">
    <source>
        <dbReference type="EnsemblMetazoa" id="Aqu2.1.01470_001"/>
    </source>
</evidence>
<accession>A0A1X7SHC4</accession>
<protein>
    <submittedName>
        <fullName evidence="1">Uncharacterized protein</fullName>
    </submittedName>
</protein>
<proteinExistence type="predicted"/>
<organism evidence="1">
    <name type="scientific">Amphimedon queenslandica</name>
    <name type="common">Sponge</name>
    <dbReference type="NCBI Taxonomy" id="400682"/>
    <lineage>
        <taxon>Eukaryota</taxon>
        <taxon>Metazoa</taxon>
        <taxon>Porifera</taxon>
        <taxon>Demospongiae</taxon>
        <taxon>Heteroscleromorpha</taxon>
        <taxon>Haplosclerida</taxon>
        <taxon>Niphatidae</taxon>
        <taxon>Amphimedon</taxon>
    </lineage>
</organism>
<name>A0A1X7SHC4_AMPQE</name>